<evidence type="ECO:0000313" key="3">
    <source>
        <dbReference type="EnsemblPlants" id="AES86874"/>
    </source>
</evidence>
<dbReference type="HOGENOM" id="CLU_3053384_0_0_1"/>
<dbReference type="PaxDb" id="3880-AES86874"/>
<accession>G7JP20</accession>
<keyword evidence="1 2" id="KW-0812">Transmembrane</keyword>
<dbReference type="Proteomes" id="UP000002051">
    <property type="component" value="Chromosome 4"/>
</dbReference>
<dbReference type="AlphaFoldDB" id="G7JP20"/>
<evidence type="ECO:0000313" key="4">
    <source>
        <dbReference type="Proteomes" id="UP000002051"/>
    </source>
</evidence>
<organism evidence="2 4">
    <name type="scientific">Medicago truncatula</name>
    <name type="common">Barrel medic</name>
    <name type="synonym">Medicago tribuloides</name>
    <dbReference type="NCBI Taxonomy" id="3880"/>
    <lineage>
        <taxon>Eukaryota</taxon>
        <taxon>Viridiplantae</taxon>
        <taxon>Streptophyta</taxon>
        <taxon>Embryophyta</taxon>
        <taxon>Tracheophyta</taxon>
        <taxon>Spermatophyta</taxon>
        <taxon>Magnoliopsida</taxon>
        <taxon>eudicotyledons</taxon>
        <taxon>Gunneridae</taxon>
        <taxon>Pentapetalae</taxon>
        <taxon>rosids</taxon>
        <taxon>fabids</taxon>
        <taxon>Fabales</taxon>
        <taxon>Fabaceae</taxon>
        <taxon>Papilionoideae</taxon>
        <taxon>50 kb inversion clade</taxon>
        <taxon>NPAAA clade</taxon>
        <taxon>Hologalegina</taxon>
        <taxon>IRL clade</taxon>
        <taxon>Trifolieae</taxon>
        <taxon>Medicago</taxon>
    </lineage>
</organism>
<dbReference type="EnsemblPlants" id="AES86874">
    <property type="protein sequence ID" value="AES86874"/>
    <property type="gene ID" value="MTR_4g016310"/>
</dbReference>
<keyword evidence="4" id="KW-1185">Reference proteome</keyword>
<keyword evidence="1" id="KW-1133">Transmembrane helix</keyword>
<protein>
    <submittedName>
        <fullName evidence="2">Transmembrane protein, putative</fullName>
    </submittedName>
</protein>
<keyword evidence="1" id="KW-0472">Membrane</keyword>
<sequence>MAVKAARRHDCGAAFGHGWNWKIGNKTSERFIFAFFFSTCSCFSVLLLLSINIF</sequence>
<proteinExistence type="predicted"/>
<evidence type="ECO:0000313" key="2">
    <source>
        <dbReference type="EMBL" id="AES86874.1"/>
    </source>
</evidence>
<reference evidence="2 4" key="1">
    <citation type="journal article" date="2011" name="Nature">
        <title>The Medicago genome provides insight into the evolution of rhizobial symbioses.</title>
        <authorList>
            <person name="Young N.D."/>
            <person name="Debelle F."/>
            <person name="Oldroyd G.E."/>
            <person name="Geurts R."/>
            <person name="Cannon S.B."/>
            <person name="Udvardi M.K."/>
            <person name="Benedito V.A."/>
            <person name="Mayer K.F."/>
            <person name="Gouzy J."/>
            <person name="Schoof H."/>
            <person name="Van de Peer Y."/>
            <person name="Proost S."/>
            <person name="Cook D.R."/>
            <person name="Meyers B.C."/>
            <person name="Spannagl M."/>
            <person name="Cheung F."/>
            <person name="De Mita S."/>
            <person name="Krishnakumar V."/>
            <person name="Gundlach H."/>
            <person name="Zhou S."/>
            <person name="Mudge J."/>
            <person name="Bharti A.K."/>
            <person name="Murray J.D."/>
            <person name="Naoumkina M.A."/>
            <person name="Rosen B."/>
            <person name="Silverstein K.A."/>
            <person name="Tang H."/>
            <person name="Rombauts S."/>
            <person name="Zhao P.X."/>
            <person name="Zhou P."/>
            <person name="Barbe V."/>
            <person name="Bardou P."/>
            <person name="Bechner M."/>
            <person name="Bellec A."/>
            <person name="Berger A."/>
            <person name="Berges H."/>
            <person name="Bidwell S."/>
            <person name="Bisseling T."/>
            <person name="Choisne N."/>
            <person name="Couloux A."/>
            <person name="Denny R."/>
            <person name="Deshpande S."/>
            <person name="Dai X."/>
            <person name="Doyle J.J."/>
            <person name="Dudez A.M."/>
            <person name="Farmer A.D."/>
            <person name="Fouteau S."/>
            <person name="Franken C."/>
            <person name="Gibelin C."/>
            <person name="Gish J."/>
            <person name="Goldstein S."/>
            <person name="Gonzalez A.J."/>
            <person name="Green P.J."/>
            <person name="Hallab A."/>
            <person name="Hartog M."/>
            <person name="Hua A."/>
            <person name="Humphray S.J."/>
            <person name="Jeong D.H."/>
            <person name="Jing Y."/>
            <person name="Jocker A."/>
            <person name="Kenton S.M."/>
            <person name="Kim D.J."/>
            <person name="Klee K."/>
            <person name="Lai H."/>
            <person name="Lang C."/>
            <person name="Lin S."/>
            <person name="Macmil S.L."/>
            <person name="Magdelenat G."/>
            <person name="Matthews L."/>
            <person name="McCorrison J."/>
            <person name="Monaghan E.L."/>
            <person name="Mun J.H."/>
            <person name="Najar F.Z."/>
            <person name="Nicholson C."/>
            <person name="Noirot C."/>
            <person name="O'Bleness M."/>
            <person name="Paule C.R."/>
            <person name="Poulain J."/>
            <person name="Prion F."/>
            <person name="Qin B."/>
            <person name="Qu C."/>
            <person name="Retzel E.F."/>
            <person name="Riddle C."/>
            <person name="Sallet E."/>
            <person name="Samain S."/>
            <person name="Samson N."/>
            <person name="Sanders I."/>
            <person name="Saurat O."/>
            <person name="Scarpelli C."/>
            <person name="Schiex T."/>
            <person name="Segurens B."/>
            <person name="Severin A.J."/>
            <person name="Sherrier D.J."/>
            <person name="Shi R."/>
            <person name="Sims S."/>
            <person name="Singer S.R."/>
            <person name="Sinharoy S."/>
            <person name="Sterck L."/>
            <person name="Viollet A."/>
            <person name="Wang B.B."/>
            <person name="Wang K."/>
            <person name="Wang M."/>
            <person name="Wang X."/>
            <person name="Warfsmann J."/>
            <person name="Weissenbach J."/>
            <person name="White D.D."/>
            <person name="White J.D."/>
            <person name="Wiley G.B."/>
            <person name="Wincker P."/>
            <person name="Xing Y."/>
            <person name="Yang L."/>
            <person name="Yao Z."/>
            <person name="Ying F."/>
            <person name="Zhai J."/>
            <person name="Zhou L."/>
            <person name="Zuber A."/>
            <person name="Denarie J."/>
            <person name="Dixon R.A."/>
            <person name="May G.D."/>
            <person name="Schwartz D.C."/>
            <person name="Rogers J."/>
            <person name="Quetier F."/>
            <person name="Town C.D."/>
            <person name="Roe B.A."/>
        </authorList>
    </citation>
    <scope>NUCLEOTIDE SEQUENCE [LARGE SCALE GENOMIC DNA]</scope>
    <source>
        <strain evidence="2">A17</strain>
        <strain evidence="3 4">cv. Jemalong A17</strain>
    </source>
</reference>
<dbReference type="EMBL" id="CM001220">
    <property type="protein sequence ID" value="AES86874.1"/>
    <property type="molecule type" value="Genomic_DNA"/>
</dbReference>
<reference evidence="2 4" key="2">
    <citation type="journal article" date="2014" name="BMC Genomics">
        <title>An improved genome release (version Mt4.0) for the model legume Medicago truncatula.</title>
        <authorList>
            <person name="Tang H."/>
            <person name="Krishnakumar V."/>
            <person name="Bidwell S."/>
            <person name="Rosen B."/>
            <person name="Chan A."/>
            <person name="Zhou S."/>
            <person name="Gentzbittel L."/>
            <person name="Childs K.L."/>
            <person name="Yandell M."/>
            <person name="Gundlach H."/>
            <person name="Mayer K.F."/>
            <person name="Schwartz D.C."/>
            <person name="Town C.D."/>
        </authorList>
    </citation>
    <scope>GENOME REANNOTATION</scope>
    <source>
        <strain evidence="3 4">cv. Jemalong A17</strain>
    </source>
</reference>
<gene>
    <name evidence="2" type="ordered locus">MTR_4g016310</name>
</gene>
<reference evidence="3" key="3">
    <citation type="submission" date="2015-04" db="UniProtKB">
        <authorList>
            <consortium name="EnsemblPlants"/>
        </authorList>
    </citation>
    <scope>IDENTIFICATION</scope>
    <source>
        <strain evidence="3">cv. Jemalong A17</strain>
    </source>
</reference>
<evidence type="ECO:0000256" key="1">
    <source>
        <dbReference type="SAM" id="Phobius"/>
    </source>
</evidence>
<feature type="transmembrane region" description="Helical" evidence="1">
    <location>
        <begin position="31"/>
        <end position="53"/>
    </location>
</feature>
<name>G7JP20_MEDTR</name>